<organism evidence="4 7">
    <name type="scientific">Parascaris univalens</name>
    <name type="common">Nematode worm</name>
    <dbReference type="NCBI Taxonomy" id="6257"/>
    <lineage>
        <taxon>Eukaryota</taxon>
        <taxon>Metazoa</taxon>
        <taxon>Ecdysozoa</taxon>
        <taxon>Nematoda</taxon>
        <taxon>Chromadorea</taxon>
        <taxon>Rhabditida</taxon>
        <taxon>Spirurina</taxon>
        <taxon>Ascaridomorpha</taxon>
        <taxon>Ascaridoidea</taxon>
        <taxon>Ascarididae</taxon>
        <taxon>Parascaris</taxon>
    </lineage>
</organism>
<evidence type="ECO:0000256" key="3">
    <source>
        <dbReference type="ARBA" id="ARBA00022483"/>
    </source>
</evidence>
<evidence type="ECO:0000313" key="6">
    <source>
        <dbReference type="WBParaSite" id="PgB22_g010_t02"/>
    </source>
</evidence>
<dbReference type="WBParaSite" id="PgB22_g010_t01">
    <property type="protein sequence ID" value="PgB22_g010_t01"/>
    <property type="gene ID" value="PgB22_g010"/>
</dbReference>
<keyword evidence="3" id="KW-0268">Exocytosis</keyword>
<dbReference type="GO" id="GO:0000149">
    <property type="term" value="F:SNARE binding"/>
    <property type="evidence" value="ECO:0007669"/>
    <property type="project" value="TreeGrafter"/>
</dbReference>
<comment type="similarity">
    <text evidence="1">Belongs to the SEC6 family.</text>
</comment>
<evidence type="ECO:0000256" key="2">
    <source>
        <dbReference type="ARBA" id="ARBA00022448"/>
    </source>
</evidence>
<evidence type="ECO:0000313" key="4">
    <source>
        <dbReference type="Proteomes" id="UP000887569"/>
    </source>
</evidence>
<evidence type="ECO:0000313" key="7">
    <source>
        <dbReference type="WBParaSite" id="PgB22_g010_t12"/>
    </source>
</evidence>
<dbReference type="WBParaSite" id="PgB22_g010_t07">
    <property type="protein sequence ID" value="PgB22_g010_t07"/>
    <property type="gene ID" value="PgB22_g010"/>
</dbReference>
<evidence type="ECO:0000256" key="1">
    <source>
        <dbReference type="ARBA" id="ARBA00009447"/>
    </source>
</evidence>
<name>A0A914ZU04_PARUN</name>
<dbReference type="PANTHER" id="PTHR21292:SF1">
    <property type="entry name" value="EXOCYST COMPLEX COMPONENT 3"/>
    <property type="match status" value="1"/>
</dbReference>
<dbReference type="PANTHER" id="PTHR21292">
    <property type="entry name" value="EXOCYST COMPLEX COMPONENT SEC6-RELATED"/>
    <property type="match status" value="1"/>
</dbReference>
<dbReference type="AlphaFoldDB" id="A0A914ZU04"/>
<dbReference type="Gene3D" id="1.10.357.50">
    <property type="match status" value="1"/>
</dbReference>
<dbReference type="WBParaSite" id="PgB22_g010_t08">
    <property type="protein sequence ID" value="PgB22_g010_t08"/>
    <property type="gene ID" value="PgB22_g010"/>
</dbReference>
<dbReference type="GO" id="GO:0000145">
    <property type="term" value="C:exocyst"/>
    <property type="evidence" value="ECO:0007669"/>
    <property type="project" value="InterPro"/>
</dbReference>
<accession>A0A914ZU04</accession>
<reference evidence="5 6" key="1">
    <citation type="submission" date="2022-11" db="UniProtKB">
        <authorList>
            <consortium name="WormBaseParasite"/>
        </authorList>
    </citation>
    <scope>IDENTIFICATION</scope>
</reference>
<protein>
    <submittedName>
        <fullName evidence="5 6">Exocyst complex component Sec6</fullName>
    </submittedName>
</protein>
<dbReference type="GO" id="GO:0006887">
    <property type="term" value="P:exocytosis"/>
    <property type="evidence" value="ECO:0007669"/>
    <property type="project" value="UniProtKB-KW"/>
</dbReference>
<dbReference type="WBParaSite" id="PgB22_g010_t10">
    <property type="protein sequence ID" value="PgB22_g010_t10"/>
    <property type="gene ID" value="PgB22_g010"/>
</dbReference>
<dbReference type="WBParaSite" id="PgB22_g010_t03">
    <property type="protein sequence ID" value="PgB22_g010_t03"/>
    <property type="gene ID" value="PgB22_g010"/>
</dbReference>
<dbReference type="InterPro" id="IPR042532">
    <property type="entry name" value="EXOC3/Sec6_C"/>
</dbReference>
<dbReference type="WBParaSite" id="PgB22_g010_t11">
    <property type="protein sequence ID" value="PgB22_g010_t11"/>
    <property type="gene ID" value="PgB22_g010"/>
</dbReference>
<dbReference type="Gene3D" id="1.10.357.70">
    <property type="entry name" value="Exocyst complex component Sec6, C-terminal domain"/>
    <property type="match status" value="1"/>
</dbReference>
<dbReference type="GO" id="GO:0051601">
    <property type="term" value="P:exocyst localization"/>
    <property type="evidence" value="ECO:0007669"/>
    <property type="project" value="TreeGrafter"/>
</dbReference>
<dbReference type="WBParaSite" id="PgB22_g010_t02">
    <property type="protein sequence ID" value="PgB22_g010_t02"/>
    <property type="gene ID" value="PgB22_g010"/>
</dbReference>
<keyword evidence="4" id="KW-1185">Reference proteome</keyword>
<dbReference type="Proteomes" id="UP000887569">
    <property type="component" value="Unplaced"/>
</dbReference>
<dbReference type="Pfam" id="PF06046">
    <property type="entry name" value="Sec6"/>
    <property type="match status" value="2"/>
</dbReference>
<dbReference type="WBParaSite" id="PgB22_g010_t12">
    <property type="protein sequence ID" value="PgB22_g010_t12"/>
    <property type="gene ID" value="PgB22_g010"/>
</dbReference>
<sequence>MPNSPEDDVRLLQLDHSLGPKQSEMETIEERMEKLMKEKEPISTLTDTMNAFLKMNAKLQLCIQLFFESTGIRNEVKDFIFDGKLLDAYKNFIRFEGYRNELMAISNSAGDEDDLVARRFADVEIMAIQIRDVIRLTIASTSRIEEGVIDQVLTILANERRLDELSEKEKENDKKSFLGRPRKWTAMCIEILDEQVSRNKGGEHEHFTTAIKKQLSMPINEASPLINIINDECDHREELLALSKYFSNLRQKEELLEAELKKLFNSSSALNEAHESLTSGDICAAYEKLIHIESIRFNLLAEIRTYHNTSSVQKMIGECSYSLEESFSDFVKYTSYLCARALDIMRNKDREPRKQLELLLRIVEIDHKIDERYESLNVTVKQRPHCWRRNFFGLIEKRIQERIEVFHVEKKSNNENWIARYLEICRMFIVEDLYAAKNFLRIFPKEHQLYDRFVLFYHKGISNKLCEIITSELDRREIVQLLNWIRIYPSEQLLGMPFLQVNAFALLDDYPLLPDEELERLQDQFISATKSEVCNWAIKAIRQEFAIKEKHRMENIEEDASGCYYTQLPYILFSIIHDQMSLAKEISDDMVPRVLDACLSEFIKATYFFQRAVIALKNRIYDDREHVDFTAIMVTIANDLDMCIESTEKLRKYIPSLSNAAPSQPEPTPTPSIVPVDLVKVYAEMPQKEDLPTKVYRDDSTSKKKQRFAMGSAIRGAVSTIKDITIAKMSPSQSSPSLTELSAKMAKGREIFNVIGAPLMLEYSDGTALSDSPVADIVLDSASMKSEMSGAVCLDDDLQLASEAETPHSNAAEKFNELEGRFSAVLFIIVSALCDEVCEDLTDFFEQLLRKKWLKCSDAIDTICVTILDYYSDHKHLRSHLQVDLLTSVETRLVAEYISAIVNRELTCSNHEKRCLIAESLRRDANRISKTFQSIYQQQKCDERSADLSDILLRLADFISLNDKGMLSLEAASLIRSYPDMPSEVLFALIDIRDDMSSFESRAMAEECVRLVDNGAASGIFTKLLRHCKGERKKSQLIRDVVPRLRRKVKLSIA</sequence>
<evidence type="ECO:0000313" key="5">
    <source>
        <dbReference type="WBParaSite" id="PgB22_g010_t01"/>
    </source>
</evidence>
<proteinExistence type="inferred from homology"/>
<dbReference type="InterPro" id="IPR010326">
    <property type="entry name" value="EXOC3/Sec6"/>
</dbReference>
<keyword evidence="2" id="KW-0813">Transport</keyword>